<dbReference type="AlphaFoldDB" id="A0A9P6CA42"/>
<evidence type="ECO:0000313" key="4">
    <source>
        <dbReference type="Proteomes" id="UP000807342"/>
    </source>
</evidence>
<sequence length="166" mass="16616">MLPVALVAILVLPLLALAQQQTSQSGQSGQSNQPQPSQTVITSTSISTFPTLGPDRQASTATRTFVFTTTQVLTPAPQPSGNATTGNSTVSGNNTQSASTTTTPRNLPTAPTNVDGGGQGGAPSPGQTGGNFGPDDGFIAAATSLKHNAFIVGFIGFALGGAMLVF</sequence>
<keyword evidence="4" id="KW-1185">Reference proteome</keyword>
<keyword evidence="2" id="KW-0732">Signal</keyword>
<feature type="compositionally biased region" description="Low complexity" evidence="1">
    <location>
        <begin position="60"/>
        <end position="97"/>
    </location>
</feature>
<accession>A0A9P6CA42</accession>
<reference evidence="3" key="1">
    <citation type="submission" date="2020-11" db="EMBL/GenBank/DDBJ databases">
        <authorList>
            <consortium name="DOE Joint Genome Institute"/>
            <person name="Ahrendt S."/>
            <person name="Riley R."/>
            <person name="Andreopoulos W."/>
            <person name="Labutti K."/>
            <person name="Pangilinan J."/>
            <person name="Ruiz-Duenas F.J."/>
            <person name="Barrasa J.M."/>
            <person name="Sanchez-Garcia M."/>
            <person name="Camarero S."/>
            <person name="Miyauchi S."/>
            <person name="Serrano A."/>
            <person name="Linde D."/>
            <person name="Babiker R."/>
            <person name="Drula E."/>
            <person name="Ayuso-Fernandez I."/>
            <person name="Pacheco R."/>
            <person name="Padilla G."/>
            <person name="Ferreira P."/>
            <person name="Barriuso J."/>
            <person name="Kellner H."/>
            <person name="Castanera R."/>
            <person name="Alfaro M."/>
            <person name="Ramirez L."/>
            <person name="Pisabarro A.G."/>
            <person name="Kuo A."/>
            <person name="Tritt A."/>
            <person name="Lipzen A."/>
            <person name="He G."/>
            <person name="Yan M."/>
            <person name="Ng V."/>
            <person name="Cullen D."/>
            <person name="Martin F."/>
            <person name="Rosso M.-N."/>
            <person name="Henrissat B."/>
            <person name="Hibbett D."/>
            <person name="Martinez A.T."/>
            <person name="Grigoriev I.V."/>
        </authorList>
    </citation>
    <scope>NUCLEOTIDE SEQUENCE</scope>
    <source>
        <strain evidence="3">MF-IS2</strain>
    </source>
</reference>
<feature type="compositionally biased region" description="Polar residues" evidence="1">
    <location>
        <begin position="98"/>
        <end position="112"/>
    </location>
</feature>
<dbReference type="EMBL" id="MU151058">
    <property type="protein sequence ID" value="KAF9453789.1"/>
    <property type="molecule type" value="Genomic_DNA"/>
</dbReference>
<dbReference type="OrthoDB" id="3049912at2759"/>
<evidence type="ECO:0000256" key="1">
    <source>
        <dbReference type="SAM" id="MobiDB-lite"/>
    </source>
</evidence>
<evidence type="ECO:0000256" key="2">
    <source>
        <dbReference type="SAM" id="SignalP"/>
    </source>
</evidence>
<gene>
    <name evidence="3" type="ORF">P691DRAFT_755154</name>
</gene>
<evidence type="ECO:0000313" key="3">
    <source>
        <dbReference type="EMBL" id="KAF9453789.1"/>
    </source>
</evidence>
<organism evidence="3 4">
    <name type="scientific">Macrolepiota fuliginosa MF-IS2</name>
    <dbReference type="NCBI Taxonomy" id="1400762"/>
    <lineage>
        <taxon>Eukaryota</taxon>
        <taxon>Fungi</taxon>
        <taxon>Dikarya</taxon>
        <taxon>Basidiomycota</taxon>
        <taxon>Agaricomycotina</taxon>
        <taxon>Agaricomycetes</taxon>
        <taxon>Agaricomycetidae</taxon>
        <taxon>Agaricales</taxon>
        <taxon>Agaricineae</taxon>
        <taxon>Agaricaceae</taxon>
        <taxon>Macrolepiota</taxon>
    </lineage>
</organism>
<feature type="compositionally biased region" description="Gly residues" evidence="1">
    <location>
        <begin position="115"/>
        <end position="132"/>
    </location>
</feature>
<name>A0A9P6CA42_9AGAR</name>
<protein>
    <submittedName>
        <fullName evidence="3">Uncharacterized protein</fullName>
    </submittedName>
</protein>
<feature type="chain" id="PRO_5040382218" evidence="2">
    <location>
        <begin position="19"/>
        <end position="166"/>
    </location>
</feature>
<feature type="region of interest" description="Disordered" evidence="1">
    <location>
        <begin position="25"/>
        <end position="133"/>
    </location>
</feature>
<dbReference type="Proteomes" id="UP000807342">
    <property type="component" value="Unassembled WGS sequence"/>
</dbReference>
<feature type="compositionally biased region" description="Low complexity" evidence="1">
    <location>
        <begin position="25"/>
        <end position="51"/>
    </location>
</feature>
<proteinExistence type="predicted"/>
<comment type="caution">
    <text evidence="3">The sequence shown here is derived from an EMBL/GenBank/DDBJ whole genome shotgun (WGS) entry which is preliminary data.</text>
</comment>
<feature type="signal peptide" evidence="2">
    <location>
        <begin position="1"/>
        <end position="18"/>
    </location>
</feature>